<protein>
    <recommendedName>
        <fullName evidence="12">Alpha-pore-forming toxin</fullName>
    </recommendedName>
</protein>
<dbReference type="PANTHER" id="PTHR40388:SF1">
    <property type="entry name" value="BRYOPORIN"/>
    <property type="match status" value="1"/>
</dbReference>
<comment type="subunit">
    <text evidence="13">Octamer or nonamer in membranes. Monomer in the soluble state. In vitro, interacts with folate receptor alpha (of target organism).</text>
</comment>
<evidence type="ECO:0000313" key="17">
    <source>
        <dbReference type="RefSeq" id="XP_065653390.1"/>
    </source>
</evidence>
<evidence type="ECO:0000256" key="1">
    <source>
        <dbReference type="ARBA" id="ARBA00004175"/>
    </source>
</evidence>
<evidence type="ECO:0000256" key="14">
    <source>
        <dbReference type="SAM" id="SignalP"/>
    </source>
</evidence>
<dbReference type="PANTHER" id="PTHR40388">
    <property type="entry name" value="BRYOPORIN"/>
    <property type="match status" value="1"/>
</dbReference>
<dbReference type="InterPro" id="IPR009104">
    <property type="entry name" value="Anemon_actinoporin-like"/>
</dbReference>
<evidence type="ECO:0000256" key="7">
    <source>
        <dbReference type="ARBA" id="ARBA00022729"/>
    </source>
</evidence>
<keyword evidence="6" id="KW-0812">Transmembrane</keyword>
<dbReference type="RefSeq" id="XP_065653390.1">
    <property type="nucleotide sequence ID" value="XM_065797318.1"/>
</dbReference>
<evidence type="ECO:0000256" key="2">
    <source>
        <dbReference type="ARBA" id="ARBA00004532"/>
    </source>
</evidence>
<feature type="chain" id="PRO_5045025875" description="Alpha-pore-forming toxin" evidence="14">
    <location>
        <begin position="22"/>
        <end position="203"/>
    </location>
</feature>
<comment type="subcellular location">
    <subcellularLocation>
        <location evidence="2">Nematocyst</location>
    </subcellularLocation>
    <subcellularLocation>
        <location evidence="3">Secreted</location>
    </subcellularLocation>
    <subcellularLocation>
        <location evidence="1">Target cell membrane</location>
    </subcellularLocation>
</comment>
<dbReference type="InterPro" id="IPR015926">
    <property type="entry name" value="Cytolysin/lectin"/>
</dbReference>
<keyword evidence="8" id="KW-0472">Membrane</keyword>
<accession>A0ABM4BVZ3</accession>
<evidence type="ECO:0000256" key="11">
    <source>
        <dbReference type="ARBA" id="ARBA00034493"/>
    </source>
</evidence>
<comment type="similarity">
    <text evidence="11">Belongs to the actinoporin family. HALT subfamily.</text>
</comment>
<evidence type="ECO:0000256" key="9">
    <source>
        <dbReference type="ARBA" id="ARBA00023298"/>
    </source>
</evidence>
<evidence type="ECO:0000256" key="3">
    <source>
        <dbReference type="ARBA" id="ARBA00004613"/>
    </source>
</evidence>
<dbReference type="InterPro" id="IPR050677">
    <property type="entry name" value="Actinoporin_PFT"/>
</dbReference>
<dbReference type="GeneID" id="136080529"/>
<evidence type="ECO:0000256" key="8">
    <source>
        <dbReference type="ARBA" id="ARBA00023136"/>
    </source>
</evidence>
<keyword evidence="10" id="KW-0166">Nematocyst</keyword>
<keyword evidence="7 14" id="KW-0732">Signal</keyword>
<sequence length="203" mass="21823">MLSYLCLGCFLVSASLEIACGAPVKETSKADAGGGAGIAILGVLAKVGVEAALQQIDNIWKGDVVRYWKCAVENRSDKTLYAYGTTSESGSMGTVFADIPPGSTGIFVWEKSRGAATGANGVVHYRYGDKILNLMASIPYDWNFYQSWANARVSNERESFYNLYNGLNGAQPATRGGNWGDVDGAKFFLTEKSHAEFKVIFSG</sequence>
<evidence type="ECO:0000256" key="5">
    <source>
        <dbReference type="ARBA" id="ARBA00022537"/>
    </source>
</evidence>
<evidence type="ECO:0000256" key="12">
    <source>
        <dbReference type="ARBA" id="ARBA00034555"/>
    </source>
</evidence>
<reference evidence="16 17" key="1">
    <citation type="submission" date="2025-05" db="UniProtKB">
        <authorList>
            <consortium name="RefSeq"/>
        </authorList>
    </citation>
    <scope>IDENTIFICATION</scope>
</reference>
<dbReference type="SUPFAM" id="SSF63724">
    <property type="entry name" value="Cytolysin/lectin"/>
    <property type="match status" value="1"/>
</dbReference>
<evidence type="ECO:0000256" key="10">
    <source>
        <dbReference type="ARBA" id="ARBA00023331"/>
    </source>
</evidence>
<proteinExistence type="inferred from homology"/>
<name>A0ABM4BVZ3_HYDVU</name>
<evidence type="ECO:0000256" key="13">
    <source>
        <dbReference type="ARBA" id="ARBA00046641"/>
    </source>
</evidence>
<feature type="signal peptide" evidence="14">
    <location>
        <begin position="1"/>
        <end position="21"/>
    </location>
</feature>
<keyword evidence="5" id="KW-1052">Target cell membrane</keyword>
<organism evidence="15 17">
    <name type="scientific">Hydra vulgaris</name>
    <name type="common">Hydra</name>
    <name type="synonym">Hydra attenuata</name>
    <dbReference type="NCBI Taxonomy" id="6087"/>
    <lineage>
        <taxon>Eukaryota</taxon>
        <taxon>Metazoa</taxon>
        <taxon>Cnidaria</taxon>
        <taxon>Hydrozoa</taxon>
        <taxon>Hydroidolina</taxon>
        <taxon>Anthoathecata</taxon>
        <taxon>Aplanulata</taxon>
        <taxon>Hydridae</taxon>
        <taxon>Hydra</taxon>
    </lineage>
</organism>
<evidence type="ECO:0000256" key="4">
    <source>
        <dbReference type="ARBA" id="ARBA00022525"/>
    </source>
</evidence>
<keyword evidence="15" id="KW-1185">Reference proteome</keyword>
<evidence type="ECO:0000256" key="6">
    <source>
        <dbReference type="ARBA" id="ARBA00022692"/>
    </source>
</evidence>
<dbReference type="Proteomes" id="UP001652625">
    <property type="component" value="Chromosome 05"/>
</dbReference>
<evidence type="ECO:0000313" key="16">
    <source>
        <dbReference type="RefSeq" id="XP_065653389.1"/>
    </source>
</evidence>
<evidence type="ECO:0000313" key="15">
    <source>
        <dbReference type="Proteomes" id="UP001652625"/>
    </source>
</evidence>
<dbReference type="Gene3D" id="2.60.270.20">
    <property type="entry name" value="Cytolysin/lectin"/>
    <property type="match status" value="1"/>
</dbReference>
<dbReference type="Pfam" id="PF06369">
    <property type="entry name" value="Anemone_cytotox"/>
    <property type="match status" value="1"/>
</dbReference>
<dbReference type="RefSeq" id="XP_065653389.1">
    <property type="nucleotide sequence ID" value="XM_065797317.1"/>
</dbReference>
<keyword evidence="9" id="KW-1053">Target membrane</keyword>
<gene>
    <name evidence="16 17" type="primary">LOC136080529</name>
</gene>
<keyword evidence="4" id="KW-0964">Secreted</keyword>